<comment type="function">
    <text evidence="1 14">Converts 2,5-diamino-6-(ribosylamino)-4(3h)-pyrimidinone 5'-phosphate into 5-amino-6-(ribosylamino)-2,4(1h,3h)-pyrimidinedione 5'-phosphate.</text>
</comment>
<dbReference type="Pfam" id="PF01872">
    <property type="entry name" value="RibD_C"/>
    <property type="match status" value="1"/>
</dbReference>
<feature type="binding site" evidence="16">
    <location>
        <begin position="259"/>
        <end position="265"/>
    </location>
    <ligand>
        <name>NADP(+)</name>
        <dbReference type="ChEBI" id="CHEBI:58349"/>
    </ligand>
</feature>
<gene>
    <name evidence="19" type="primary">ribD</name>
    <name evidence="19" type="ORF">JF888_14685</name>
</gene>
<dbReference type="GO" id="GO:0008835">
    <property type="term" value="F:diaminohydroxyphosphoribosylaminopyrimidine deaminase activity"/>
    <property type="evidence" value="ECO:0007669"/>
    <property type="project" value="UniProtKB-EC"/>
</dbReference>
<feature type="binding site" evidence="16">
    <location>
        <position position="179"/>
    </location>
    <ligand>
        <name>substrate</name>
    </ligand>
</feature>
<dbReference type="Gene3D" id="3.40.140.10">
    <property type="entry name" value="Cytidine Deaminase, domain 2"/>
    <property type="match status" value="1"/>
</dbReference>
<dbReference type="SUPFAM" id="SSF53597">
    <property type="entry name" value="Dihydrofolate reductase-like"/>
    <property type="match status" value="1"/>
</dbReference>
<comment type="catalytic activity">
    <reaction evidence="13 14">
        <text>2,5-diamino-6-hydroxy-4-(5-phosphoribosylamino)-pyrimidine + H2O + H(+) = 5-amino-6-(5-phospho-D-ribosylamino)uracil + NH4(+)</text>
        <dbReference type="Rhea" id="RHEA:21868"/>
        <dbReference type="ChEBI" id="CHEBI:15377"/>
        <dbReference type="ChEBI" id="CHEBI:15378"/>
        <dbReference type="ChEBI" id="CHEBI:28938"/>
        <dbReference type="ChEBI" id="CHEBI:58453"/>
        <dbReference type="ChEBI" id="CHEBI:58614"/>
        <dbReference type="EC" id="3.5.4.26"/>
    </reaction>
</comment>
<evidence type="ECO:0000256" key="17">
    <source>
        <dbReference type="PIRSR" id="PIRSR006769-3"/>
    </source>
</evidence>
<evidence type="ECO:0000256" key="14">
    <source>
        <dbReference type="PIRNR" id="PIRNR006769"/>
    </source>
</evidence>
<keyword evidence="7 14" id="KW-0479">Metal-binding</keyword>
<dbReference type="InterPro" id="IPR002734">
    <property type="entry name" value="RibDG_C"/>
</dbReference>
<dbReference type="Gene3D" id="3.40.430.10">
    <property type="entry name" value="Dihydrofolate Reductase, subunit A"/>
    <property type="match status" value="2"/>
</dbReference>
<evidence type="ECO:0000256" key="12">
    <source>
        <dbReference type="ARBA" id="ARBA00049861"/>
    </source>
</evidence>
<dbReference type="AlphaFoldDB" id="A0A934KKG5"/>
<dbReference type="InterPro" id="IPR016192">
    <property type="entry name" value="APOBEC/CMP_deaminase_Zn-bd"/>
</dbReference>
<evidence type="ECO:0000256" key="11">
    <source>
        <dbReference type="ARBA" id="ARBA00023268"/>
    </source>
</evidence>
<dbReference type="GO" id="GO:0009231">
    <property type="term" value="P:riboflavin biosynthetic process"/>
    <property type="evidence" value="ECO:0007669"/>
    <property type="project" value="UniProtKB-KW"/>
</dbReference>
<dbReference type="PROSITE" id="PS00903">
    <property type="entry name" value="CYT_DCMP_DEAMINASES_1"/>
    <property type="match status" value="1"/>
</dbReference>
<dbReference type="InterPro" id="IPR004794">
    <property type="entry name" value="Eubact_RibD"/>
</dbReference>
<evidence type="ECO:0000256" key="10">
    <source>
        <dbReference type="ARBA" id="ARBA00023002"/>
    </source>
</evidence>
<dbReference type="Proteomes" id="UP000620075">
    <property type="component" value="Unassembled WGS sequence"/>
</dbReference>
<comment type="pathway">
    <text evidence="2 14">Cofactor biosynthesis; riboflavin biosynthesis; 5-amino-6-(D-ribitylamino)uracil from GTP: step 2/4.</text>
</comment>
<protein>
    <recommendedName>
        <fullName evidence="14">Riboflavin biosynthesis protein RibD</fullName>
    </recommendedName>
    <domain>
        <recommendedName>
            <fullName evidence="14">Diaminohydroxyphosphoribosylaminopyrimidine deaminase</fullName>
            <shortName evidence="14">DRAP deaminase</shortName>
            <ecNumber evidence="14">3.5.4.26</ecNumber>
        </recommendedName>
        <alternativeName>
            <fullName evidence="14">Riboflavin-specific deaminase</fullName>
        </alternativeName>
    </domain>
    <domain>
        <recommendedName>
            <fullName evidence="14">5-amino-6-(5-phosphoribosylamino)uracil reductase</fullName>
            <ecNumber evidence="14">1.1.1.193</ecNumber>
        </recommendedName>
        <alternativeName>
            <fullName evidence="14">HTP reductase</fullName>
        </alternativeName>
    </domain>
</protein>
<dbReference type="PROSITE" id="PS51747">
    <property type="entry name" value="CYT_DCMP_DEAMINASES_2"/>
    <property type="match status" value="1"/>
</dbReference>
<feature type="binding site" evidence="16">
    <location>
        <position position="163"/>
    </location>
    <ligand>
        <name>substrate</name>
    </ligand>
</feature>
<feature type="binding site" evidence="16">
    <location>
        <position position="191"/>
    </location>
    <ligand>
        <name>NADP(+)</name>
        <dbReference type="ChEBI" id="CHEBI:58349"/>
    </ligand>
</feature>
<comment type="catalytic activity">
    <reaction evidence="12 14">
        <text>5-amino-6-(5-phospho-D-ribitylamino)uracil + NADP(+) = 5-amino-6-(5-phospho-D-ribosylamino)uracil + NADPH + H(+)</text>
        <dbReference type="Rhea" id="RHEA:17845"/>
        <dbReference type="ChEBI" id="CHEBI:15378"/>
        <dbReference type="ChEBI" id="CHEBI:57783"/>
        <dbReference type="ChEBI" id="CHEBI:58349"/>
        <dbReference type="ChEBI" id="CHEBI:58421"/>
        <dbReference type="ChEBI" id="CHEBI:58453"/>
        <dbReference type="EC" id="1.1.1.193"/>
    </reaction>
</comment>
<comment type="caution">
    <text evidence="19">The sequence shown here is derived from an EMBL/GenBank/DDBJ whole genome shotgun (WGS) entry which is preliminary data.</text>
</comment>
<keyword evidence="10 14" id="KW-0560">Oxidoreductase</keyword>
<evidence type="ECO:0000256" key="6">
    <source>
        <dbReference type="ARBA" id="ARBA00022619"/>
    </source>
</evidence>
<dbReference type="InterPro" id="IPR050765">
    <property type="entry name" value="Riboflavin_Biosynth_HTPR"/>
</dbReference>
<comment type="pathway">
    <text evidence="3 14">Cofactor biosynthesis; riboflavin biosynthesis; 5-amino-6-(D-ribitylamino)uracil from GTP: step 3/4.</text>
</comment>
<feature type="binding site" evidence="17">
    <location>
        <position position="79"/>
    </location>
    <ligand>
        <name>Zn(2+)</name>
        <dbReference type="ChEBI" id="CHEBI:29105"/>
        <note>catalytic</note>
    </ligand>
</feature>
<dbReference type="EC" id="3.5.4.26" evidence="14"/>
<feature type="binding site" evidence="16">
    <location>
        <position position="195"/>
    </location>
    <ligand>
        <name>NADP(+)</name>
        <dbReference type="ChEBI" id="CHEBI:58349"/>
    </ligand>
</feature>
<evidence type="ECO:0000256" key="15">
    <source>
        <dbReference type="PIRSR" id="PIRSR006769-1"/>
    </source>
</evidence>
<name>A0A934KKG5_9BACT</name>
<dbReference type="InterPro" id="IPR002125">
    <property type="entry name" value="CMP_dCMP_dom"/>
</dbReference>
<dbReference type="PANTHER" id="PTHR38011">
    <property type="entry name" value="DIHYDROFOLATE REDUCTASE FAMILY PROTEIN (AFU_ORTHOLOGUE AFUA_8G06820)"/>
    <property type="match status" value="1"/>
</dbReference>
<evidence type="ECO:0000259" key="18">
    <source>
        <dbReference type="PROSITE" id="PS51747"/>
    </source>
</evidence>
<evidence type="ECO:0000256" key="7">
    <source>
        <dbReference type="ARBA" id="ARBA00022723"/>
    </source>
</evidence>
<keyword evidence="9 14" id="KW-0521">NADP</keyword>
<feature type="domain" description="CMP/dCMP-type deaminase" evidence="18">
    <location>
        <begin position="1"/>
        <end position="118"/>
    </location>
</feature>
<evidence type="ECO:0000256" key="3">
    <source>
        <dbReference type="ARBA" id="ARBA00004910"/>
    </source>
</evidence>
<feature type="binding site" evidence="16">
    <location>
        <position position="199"/>
    </location>
    <ligand>
        <name>NADP(+)</name>
        <dbReference type="ChEBI" id="CHEBI:58349"/>
    </ligand>
</feature>
<feature type="binding site" evidence="16">
    <location>
        <position position="257"/>
    </location>
    <ligand>
        <name>substrate</name>
    </ligand>
</feature>
<dbReference type="GO" id="GO:0008270">
    <property type="term" value="F:zinc ion binding"/>
    <property type="evidence" value="ECO:0007669"/>
    <property type="project" value="InterPro"/>
</dbReference>
<dbReference type="NCBIfam" id="TIGR00326">
    <property type="entry name" value="eubact_ribD"/>
    <property type="match status" value="1"/>
</dbReference>
<keyword evidence="6 14" id="KW-0686">Riboflavin biosynthesis</keyword>
<evidence type="ECO:0000256" key="16">
    <source>
        <dbReference type="PIRSR" id="PIRSR006769-2"/>
    </source>
</evidence>
<evidence type="ECO:0000256" key="5">
    <source>
        <dbReference type="ARBA" id="ARBA00007417"/>
    </source>
</evidence>
<dbReference type="Pfam" id="PF00383">
    <property type="entry name" value="dCMP_cyt_deam_1"/>
    <property type="match status" value="1"/>
</dbReference>
<comment type="cofactor">
    <cofactor evidence="14 17">
        <name>Zn(2+)</name>
        <dbReference type="ChEBI" id="CHEBI:29105"/>
    </cofactor>
    <text evidence="14 17">Binds 1 zinc ion.</text>
</comment>
<evidence type="ECO:0000256" key="2">
    <source>
        <dbReference type="ARBA" id="ARBA00004882"/>
    </source>
</evidence>
<dbReference type="InterPro" id="IPR016193">
    <property type="entry name" value="Cytidine_deaminase-like"/>
</dbReference>
<evidence type="ECO:0000256" key="9">
    <source>
        <dbReference type="ARBA" id="ARBA00022857"/>
    </source>
</evidence>
<feature type="binding site" evidence="16">
    <location>
        <position position="216"/>
    </location>
    <ligand>
        <name>NADP(+)</name>
        <dbReference type="ChEBI" id="CHEBI:58349"/>
    </ligand>
</feature>
<dbReference type="PIRSF" id="PIRSF006769">
    <property type="entry name" value="RibD"/>
    <property type="match status" value="1"/>
</dbReference>
<sequence length="333" mass="35544">MRRALQLAARADYRTSPNPMVGAVLLDRRGNLAGEGWHRSAGSDHAEAIALARAAGRAHEGTAYVTLEPCPHQGRTPPCAEALIATRPRRVVVALRDPDVQVAGRGLERLRAAGLEVGEGVLAAEAEELNRFYLKQRRTGLPFVTVKFAASLDGRIATHTGDSRWVTGEKARLHSHRLRHQHDAILVGAGTVLADDPELSARLPNARQPLRVVLSSRGRIPSSARALRGEHLLDDGRNLPGLLRRLGEGGILSVLVEGGGQVHGAFFDQQLVDQVFAYLAPKVVGGAASIPSVAGLGAASLAAAWRLTGVRSEWLGSDLVISGYVHRDRQLAG</sequence>
<feature type="binding site" evidence="17">
    <location>
        <position position="70"/>
    </location>
    <ligand>
        <name>Zn(2+)</name>
        <dbReference type="ChEBI" id="CHEBI:29105"/>
        <note>catalytic</note>
    </ligand>
</feature>
<feature type="binding site" evidence="17">
    <location>
        <position position="45"/>
    </location>
    <ligand>
        <name>Zn(2+)</name>
        <dbReference type="ChEBI" id="CHEBI:29105"/>
        <note>catalytic</note>
    </ligand>
</feature>
<evidence type="ECO:0000256" key="8">
    <source>
        <dbReference type="ARBA" id="ARBA00022833"/>
    </source>
</evidence>
<keyword evidence="8 14" id="KW-0862">Zinc</keyword>
<dbReference type="InterPro" id="IPR024072">
    <property type="entry name" value="DHFR-like_dom_sf"/>
</dbReference>
<reference evidence="19 20" key="1">
    <citation type="submission" date="2020-10" db="EMBL/GenBank/DDBJ databases">
        <title>Ca. Dormibacterota MAGs.</title>
        <authorList>
            <person name="Montgomery K."/>
        </authorList>
    </citation>
    <scope>NUCLEOTIDE SEQUENCE [LARGE SCALE GENOMIC DNA]</scope>
    <source>
        <strain evidence="19">SC8811_S16_3</strain>
    </source>
</reference>
<feature type="binding site" evidence="16">
    <location>
        <position position="149"/>
    </location>
    <ligand>
        <name>NADP(+)</name>
        <dbReference type="ChEBI" id="CHEBI:58349"/>
    </ligand>
</feature>
<comment type="similarity">
    <text evidence="4 14">In the N-terminal section; belongs to the cytidine and deoxycytidylate deaminase family.</text>
</comment>
<evidence type="ECO:0000313" key="20">
    <source>
        <dbReference type="Proteomes" id="UP000620075"/>
    </source>
</evidence>
<keyword evidence="11" id="KW-0511">Multifunctional enzyme</keyword>
<dbReference type="EMBL" id="JAEKNQ010000057">
    <property type="protein sequence ID" value="MBJ7604408.1"/>
    <property type="molecule type" value="Genomic_DNA"/>
</dbReference>
<dbReference type="GO" id="GO:0008703">
    <property type="term" value="F:5-amino-6-(5-phosphoribosylamino)uracil reductase activity"/>
    <property type="evidence" value="ECO:0007669"/>
    <property type="project" value="UniProtKB-EC"/>
</dbReference>
<keyword evidence="14 19" id="KW-0378">Hydrolase</keyword>
<dbReference type="CDD" id="cd01284">
    <property type="entry name" value="Riboflavin_deaminase-reductase"/>
    <property type="match status" value="1"/>
</dbReference>
<evidence type="ECO:0000256" key="1">
    <source>
        <dbReference type="ARBA" id="ARBA00002151"/>
    </source>
</evidence>
<proteinExistence type="inferred from homology"/>
<dbReference type="SUPFAM" id="SSF53927">
    <property type="entry name" value="Cytidine deaminase-like"/>
    <property type="match status" value="1"/>
</dbReference>
<organism evidence="19 20">
    <name type="scientific">Candidatus Dormiibacter inghamiae</name>
    <dbReference type="NCBI Taxonomy" id="3127013"/>
    <lineage>
        <taxon>Bacteria</taxon>
        <taxon>Bacillati</taxon>
        <taxon>Candidatus Dormiibacterota</taxon>
        <taxon>Candidatus Dormibacteria</taxon>
        <taxon>Candidatus Dormibacterales</taxon>
        <taxon>Candidatus Dormibacteraceae</taxon>
        <taxon>Candidatus Dormiibacter</taxon>
    </lineage>
</organism>
<comment type="similarity">
    <text evidence="5 14">In the C-terminal section; belongs to the HTP reductase family.</text>
</comment>
<accession>A0A934KKG5</accession>
<evidence type="ECO:0000313" key="19">
    <source>
        <dbReference type="EMBL" id="MBJ7604408.1"/>
    </source>
</evidence>
<dbReference type="EC" id="1.1.1.193" evidence="14"/>
<dbReference type="PANTHER" id="PTHR38011:SF7">
    <property type="entry name" value="2,5-DIAMINO-6-RIBOSYLAMINO-4(3H)-PYRIMIDINONE 5'-PHOSPHATE REDUCTASE"/>
    <property type="match status" value="1"/>
</dbReference>
<evidence type="ECO:0000256" key="13">
    <source>
        <dbReference type="ARBA" id="ARBA00049886"/>
    </source>
</evidence>
<evidence type="ECO:0000256" key="4">
    <source>
        <dbReference type="ARBA" id="ARBA00005259"/>
    </source>
</evidence>
<feature type="binding site" evidence="16">
    <location>
        <position position="165"/>
    </location>
    <ligand>
        <name>NADP(+)</name>
        <dbReference type="ChEBI" id="CHEBI:58349"/>
    </ligand>
</feature>
<feature type="active site" description="Proton donor" evidence="15">
    <location>
        <position position="47"/>
    </location>
</feature>
<feature type="binding site" evidence="16">
    <location>
        <position position="202"/>
    </location>
    <ligand>
        <name>substrate</name>
    </ligand>
</feature>